<dbReference type="SUPFAM" id="SSF47413">
    <property type="entry name" value="lambda repressor-like DNA-binding domains"/>
    <property type="match status" value="1"/>
</dbReference>
<dbReference type="InterPro" id="IPR028082">
    <property type="entry name" value="Peripla_BP_I"/>
</dbReference>
<evidence type="ECO:0000256" key="1">
    <source>
        <dbReference type="ARBA" id="ARBA00023015"/>
    </source>
</evidence>
<keyword evidence="1" id="KW-0805">Transcription regulation</keyword>
<dbReference type="PRINTS" id="PR00036">
    <property type="entry name" value="HTHLACI"/>
</dbReference>
<evidence type="ECO:0000256" key="3">
    <source>
        <dbReference type="ARBA" id="ARBA00023163"/>
    </source>
</evidence>
<dbReference type="Pfam" id="PF00356">
    <property type="entry name" value="LacI"/>
    <property type="match status" value="1"/>
</dbReference>
<organism evidence="5">
    <name type="scientific">Vecturithrix granuli</name>
    <dbReference type="NCBI Taxonomy" id="1499967"/>
    <lineage>
        <taxon>Bacteria</taxon>
        <taxon>Candidatus Moduliflexota</taxon>
        <taxon>Candidatus Vecturitrichia</taxon>
        <taxon>Candidatus Vecturitrichales</taxon>
        <taxon>Candidatus Vecturitrichaceae</taxon>
        <taxon>Candidatus Vecturithrix</taxon>
    </lineage>
</organism>
<dbReference type="Gene3D" id="3.40.50.2300">
    <property type="match status" value="2"/>
</dbReference>
<dbReference type="PANTHER" id="PTHR30146:SF109">
    <property type="entry name" value="HTH-TYPE TRANSCRIPTIONAL REGULATOR GALS"/>
    <property type="match status" value="1"/>
</dbReference>
<dbReference type="Proteomes" id="UP000030661">
    <property type="component" value="Unassembled WGS sequence"/>
</dbReference>
<dbReference type="EMBL" id="DF820477">
    <property type="protein sequence ID" value="GAK61094.1"/>
    <property type="molecule type" value="Genomic_DNA"/>
</dbReference>
<dbReference type="InterPro" id="IPR000843">
    <property type="entry name" value="HTH_LacI"/>
</dbReference>
<proteinExistence type="predicted"/>
<dbReference type="CDD" id="cd06267">
    <property type="entry name" value="PBP1_LacI_sugar_binding-like"/>
    <property type="match status" value="1"/>
</dbReference>
<evidence type="ECO:0000259" key="4">
    <source>
        <dbReference type="PROSITE" id="PS50932"/>
    </source>
</evidence>
<dbReference type="AlphaFoldDB" id="A0A081C939"/>
<dbReference type="InterPro" id="IPR010982">
    <property type="entry name" value="Lambda_DNA-bd_dom_sf"/>
</dbReference>
<accession>A0A081C939</accession>
<sequence>MDPLKSPTIHDVAQRAGVSLSTVSRVLNDYASVSPHTRERVETAVRELHYERPKSVDDDKLIEAPHSVGLIVPDILNPFFPLLIKGVEQVSRIHGYHLILCDSENDLELETQHINNLYQRGVNGIILIPSRSESPIRELILSDFPLVLLDRMVESEAASYVISDNEDGAYQAVRYLLKLGHQWIVNLAGPQDLNTEKARLKGFQRALAEEGIPGQPELMLCGNYRLEEAYREVMTLLRRGVEFTAVFATNDMMAFGAKLALEEQGKRIPEDVSLVGYDDIQFSSIISLTTVSQPALEMGRNAMLLLLDLVKERIKIPQHIVLRPSMVIRGSCQRR</sequence>
<dbReference type="GO" id="GO:0003700">
    <property type="term" value="F:DNA-binding transcription factor activity"/>
    <property type="evidence" value="ECO:0007669"/>
    <property type="project" value="TreeGrafter"/>
</dbReference>
<dbReference type="STRING" id="1499967.U27_00992"/>
<dbReference type="HOGENOM" id="CLU_037628_6_0_0"/>
<dbReference type="Pfam" id="PF00532">
    <property type="entry name" value="Peripla_BP_1"/>
    <property type="match status" value="1"/>
</dbReference>
<keyword evidence="3" id="KW-0804">Transcription</keyword>
<evidence type="ECO:0000256" key="2">
    <source>
        <dbReference type="ARBA" id="ARBA00023125"/>
    </source>
</evidence>
<dbReference type="CDD" id="cd01392">
    <property type="entry name" value="HTH_LacI"/>
    <property type="match status" value="1"/>
</dbReference>
<evidence type="ECO:0000313" key="6">
    <source>
        <dbReference type="Proteomes" id="UP000030661"/>
    </source>
</evidence>
<dbReference type="SUPFAM" id="SSF53822">
    <property type="entry name" value="Periplasmic binding protein-like I"/>
    <property type="match status" value="1"/>
</dbReference>
<dbReference type="Gene3D" id="1.10.260.40">
    <property type="entry name" value="lambda repressor-like DNA-binding domains"/>
    <property type="match status" value="1"/>
</dbReference>
<dbReference type="PROSITE" id="PS00356">
    <property type="entry name" value="HTH_LACI_1"/>
    <property type="match status" value="1"/>
</dbReference>
<gene>
    <name evidence="5" type="ORF">U27_00992</name>
</gene>
<evidence type="ECO:0000313" key="5">
    <source>
        <dbReference type="EMBL" id="GAK61094.1"/>
    </source>
</evidence>
<keyword evidence="6" id="KW-1185">Reference proteome</keyword>
<dbReference type="PANTHER" id="PTHR30146">
    <property type="entry name" value="LACI-RELATED TRANSCRIPTIONAL REPRESSOR"/>
    <property type="match status" value="1"/>
</dbReference>
<dbReference type="InterPro" id="IPR001761">
    <property type="entry name" value="Peripla_BP/Lac1_sug-bd_dom"/>
</dbReference>
<keyword evidence="2" id="KW-0238">DNA-binding</keyword>
<dbReference type="eggNOG" id="COG1609">
    <property type="taxonomic scope" value="Bacteria"/>
</dbReference>
<dbReference type="GO" id="GO:0000976">
    <property type="term" value="F:transcription cis-regulatory region binding"/>
    <property type="evidence" value="ECO:0007669"/>
    <property type="project" value="TreeGrafter"/>
</dbReference>
<name>A0A081C939_VECG1</name>
<feature type="domain" description="HTH lacI-type" evidence="4">
    <location>
        <begin position="7"/>
        <end position="50"/>
    </location>
</feature>
<protein>
    <submittedName>
        <fullName evidence="5">Transcriptional regulator, LacI family</fullName>
    </submittedName>
</protein>
<dbReference type="PROSITE" id="PS50932">
    <property type="entry name" value="HTH_LACI_2"/>
    <property type="match status" value="1"/>
</dbReference>
<reference evidence="5" key="1">
    <citation type="journal article" date="2015" name="PeerJ">
        <title>First genomic representation of candidate bacterial phylum KSB3 points to enhanced environmental sensing as a trigger of wastewater bulking.</title>
        <authorList>
            <person name="Sekiguchi Y."/>
            <person name="Ohashi A."/>
            <person name="Parks D.H."/>
            <person name="Yamauchi T."/>
            <person name="Tyson G.W."/>
            <person name="Hugenholtz P."/>
        </authorList>
    </citation>
    <scope>NUCLEOTIDE SEQUENCE [LARGE SCALE GENOMIC DNA]</scope>
</reference>
<dbReference type="SMART" id="SM00354">
    <property type="entry name" value="HTH_LACI"/>
    <property type="match status" value="1"/>
</dbReference>